<dbReference type="Pfam" id="PF12706">
    <property type="entry name" value="Lactamase_B_2"/>
    <property type="match status" value="1"/>
</dbReference>
<keyword evidence="5" id="KW-1185">Reference proteome</keyword>
<dbReference type="OrthoDB" id="9803916at2"/>
<dbReference type="AlphaFoldDB" id="A0A517M1L9"/>
<evidence type="ECO:0000313" key="5">
    <source>
        <dbReference type="Proteomes" id="UP000319557"/>
    </source>
</evidence>
<dbReference type="Gene3D" id="3.60.15.10">
    <property type="entry name" value="Ribonuclease Z/Hydroxyacylglutathione hydrolase-like"/>
    <property type="match status" value="1"/>
</dbReference>
<dbReference type="InterPro" id="IPR042173">
    <property type="entry name" value="RNase_J_2"/>
</dbReference>
<dbReference type="SUPFAM" id="SSF56281">
    <property type="entry name" value="Metallo-hydrolase/oxidoreductase"/>
    <property type="match status" value="1"/>
</dbReference>
<keyword evidence="1" id="KW-0540">Nuclease</keyword>
<name>A0A517M1L9_9BACT</name>
<accession>A0A517M1L9</accession>
<gene>
    <name evidence="4" type="ORF">EC9_29620</name>
</gene>
<reference evidence="4 5" key="1">
    <citation type="submission" date="2019-02" db="EMBL/GenBank/DDBJ databases">
        <title>Deep-cultivation of Planctomycetes and their phenomic and genomic characterization uncovers novel biology.</title>
        <authorList>
            <person name="Wiegand S."/>
            <person name="Jogler M."/>
            <person name="Boedeker C."/>
            <person name="Pinto D."/>
            <person name="Vollmers J."/>
            <person name="Rivas-Marin E."/>
            <person name="Kohn T."/>
            <person name="Peeters S.H."/>
            <person name="Heuer A."/>
            <person name="Rast P."/>
            <person name="Oberbeckmann S."/>
            <person name="Bunk B."/>
            <person name="Jeske O."/>
            <person name="Meyerdierks A."/>
            <person name="Storesund J.E."/>
            <person name="Kallscheuer N."/>
            <person name="Luecker S."/>
            <person name="Lage O.M."/>
            <person name="Pohl T."/>
            <person name="Merkel B.J."/>
            <person name="Hornburger P."/>
            <person name="Mueller R.-W."/>
            <person name="Bruemmer F."/>
            <person name="Labrenz M."/>
            <person name="Spormann A.M."/>
            <person name="Op den Camp H."/>
            <person name="Overmann J."/>
            <person name="Amann R."/>
            <person name="Jetten M.S.M."/>
            <person name="Mascher T."/>
            <person name="Medema M.H."/>
            <person name="Devos D.P."/>
            <person name="Kaster A.-K."/>
            <person name="Ovreas L."/>
            <person name="Rohde M."/>
            <person name="Galperin M.Y."/>
            <person name="Jogler C."/>
        </authorList>
    </citation>
    <scope>NUCLEOTIDE SEQUENCE [LARGE SCALE GENOMIC DNA]</scope>
    <source>
        <strain evidence="4 5">EC9</strain>
    </source>
</reference>
<dbReference type="Gene3D" id="3.40.50.10710">
    <property type="entry name" value="Metallo-hydrolase/oxidoreductase"/>
    <property type="match status" value="1"/>
</dbReference>
<dbReference type="InterPro" id="IPR011108">
    <property type="entry name" value="RMMBL"/>
</dbReference>
<dbReference type="CDD" id="cd07732">
    <property type="entry name" value="metallo-hydrolase-like_MBL-fold"/>
    <property type="match status" value="1"/>
</dbReference>
<proteinExistence type="predicted"/>
<keyword evidence="1" id="KW-0269">Exonuclease</keyword>
<protein>
    <submittedName>
        <fullName evidence="4">Beta-lactamase superfamily domain protein</fullName>
    </submittedName>
</protein>
<dbReference type="GO" id="GO:0003723">
    <property type="term" value="F:RNA binding"/>
    <property type="evidence" value="ECO:0007669"/>
    <property type="project" value="UniProtKB-KW"/>
</dbReference>
<dbReference type="InterPro" id="IPR001279">
    <property type="entry name" value="Metallo-B-lactamas"/>
</dbReference>
<dbReference type="PANTHER" id="PTHR43694">
    <property type="entry name" value="RIBONUCLEASE J"/>
    <property type="match status" value="1"/>
</dbReference>
<dbReference type="Proteomes" id="UP000319557">
    <property type="component" value="Chromosome"/>
</dbReference>
<keyword evidence="2" id="KW-0694">RNA-binding</keyword>
<dbReference type="GO" id="GO:0004527">
    <property type="term" value="F:exonuclease activity"/>
    <property type="evidence" value="ECO:0007669"/>
    <property type="project" value="UniProtKB-KW"/>
</dbReference>
<dbReference type="Pfam" id="PF07521">
    <property type="entry name" value="RMMBL"/>
    <property type="match status" value="1"/>
</dbReference>
<keyword evidence="1" id="KW-0378">Hydrolase</keyword>
<feature type="domain" description="Metallo-beta-lactamase" evidence="3">
    <location>
        <begin position="13"/>
        <end position="231"/>
    </location>
</feature>
<dbReference type="InterPro" id="IPR036866">
    <property type="entry name" value="RibonucZ/Hydroxyglut_hydro"/>
</dbReference>
<dbReference type="KEGG" id="ruv:EC9_29620"/>
<dbReference type="PANTHER" id="PTHR43694:SF1">
    <property type="entry name" value="RIBONUCLEASE J"/>
    <property type="match status" value="1"/>
</dbReference>
<dbReference type="EMBL" id="CP036261">
    <property type="protein sequence ID" value="QDS88768.1"/>
    <property type="molecule type" value="Genomic_DNA"/>
</dbReference>
<evidence type="ECO:0000259" key="3">
    <source>
        <dbReference type="SMART" id="SM00849"/>
    </source>
</evidence>
<evidence type="ECO:0000256" key="1">
    <source>
        <dbReference type="ARBA" id="ARBA00022839"/>
    </source>
</evidence>
<dbReference type="RefSeq" id="WP_145346197.1">
    <property type="nucleotide sequence ID" value="NZ_CP036261.1"/>
</dbReference>
<evidence type="ECO:0000256" key="2">
    <source>
        <dbReference type="ARBA" id="ARBA00022884"/>
    </source>
</evidence>
<dbReference type="SMART" id="SM00849">
    <property type="entry name" value="Lactamase_B"/>
    <property type="match status" value="1"/>
</dbReference>
<sequence>MQLTIYRGSKEVGGNCIEVQSGTTRIILDVGMPLFDEQGQAHDGFSLGRMTSAELKANGIIPKVPGLFSGDSSPDAILLSHAHLDHVGLLRHTTPSIPVYASKGTSKMMLAGSVYANQQELPRDRSREIKPKQAVVIGDMVVTAFPVDHSIHGCLAFLIEADGKRILYTGDLRLHGRRQGEHTQIIQKFNGIKLDAIIVEGTHFGFDNGSEATEGELEAEIIEQVKAAPSLVLASFSPQNIDRLRSFIRAAREAGRTFVADAYTAFVLHLISFDAKLNNPLKTRSGRVYFPDSLKEKINQRGTNRANEISRDTEITMPEIMESPEKYVMVFRPSMLGDFNGRIPSKTLCLYSTWHGYSQRPYWQEVKKSLNEVQGKVIHVHTSGHALSSDLVKFTRAINAKTIIPIHSFEPEAFKDHFDNVTISTDGQTIQI</sequence>
<organism evidence="4 5">
    <name type="scientific">Rosistilla ulvae</name>
    <dbReference type="NCBI Taxonomy" id="1930277"/>
    <lineage>
        <taxon>Bacteria</taxon>
        <taxon>Pseudomonadati</taxon>
        <taxon>Planctomycetota</taxon>
        <taxon>Planctomycetia</taxon>
        <taxon>Pirellulales</taxon>
        <taxon>Pirellulaceae</taxon>
        <taxon>Rosistilla</taxon>
    </lineage>
</organism>
<evidence type="ECO:0000313" key="4">
    <source>
        <dbReference type="EMBL" id="QDS88768.1"/>
    </source>
</evidence>